<evidence type="ECO:0000313" key="6">
    <source>
        <dbReference type="EMBL" id="KAJ8457626.1"/>
    </source>
</evidence>
<dbReference type="GO" id="GO:0046872">
    <property type="term" value="F:metal ion binding"/>
    <property type="evidence" value="ECO:0007669"/>
    <property type="project" value="UniProtKB-KW"/>
</dbReference>
<dbReference type="SUPFAM" id="SSF64167">
    <property type="entry name" value="SurE-like"/>
    <property type="match status" value="1"/>
</dbReference>
<proteinExistence type="inferred from homology"/>
<dbReference type="PANTHER" id="PTHR30457:SF0">
    <property type="entry name" value="PHOSPHATASE, PUTATIVE (AFU_ORTHOLOGUE AFUA_4G01070)-RELATED"/>
    <property type="match status" value="1"/>
</dbReference>
<dbReference type="AlphaFoldDB" id="A0AAD7X444"/>
<evidence type="ECO:0000313" key="7">
    <source>
        <dbReference type="Proteomes" id="UP001215151"/>
    </source>
</evidence>
<dbReference type="GO" id="GO:0008252">
    <property type="term" value="F:nucleotidase activity"/>
    <property type="evidence" value="ECO:0007669"/>
    <property type="project" value="InterPro"/>
</dbReference>
<dbReference type="InterPro" id="IPR030048">
    <property type="entry name" value="SurE"/>
</dbReference>
<evidence type="ECO:0000256" key="1">
    <source>
        <dbReference type="ARBA" id="ARBA00011062"/>
    </source>
</evidence>
<dbReference type="EMBL" id="JAPEVG010000541">
    <property type="protein sequence ID" value="KAJ8457626.1"/>
    <property type="molecule type" value="Genomic_DNA"/>
</dbReference>
<dbReference type="InterPro" id="IPR002828">
    <property type="entry name" value="SurE-like_Pase/nucleotidase"/>
</dbReference>
<dbReference type="PANTHER" id="PTHR30457">
    <property type="entry name" value="5'-NUCLEOTIDASE SURE"/>
    <property type="match status" value="1"/>
</dbReference>
<name>A0AAD7X444_9APHY</name>
<keyword evidence="7" id="KW-1185">Reference proteome</keyword>
<evidence type="ECO:0000256" key="3">
    <source>
        <dbReference type="ARBA" id="ARBA00022801"/>
    </source>
</evidence>
<comment type="caution">
    <text evidence="6">The sequence shown here is derived from an EMBL/GenBank/DDBJ whole genome shotgun (WGS) entry which is preliminary data.</text>
</comment>
<gene>
    <name evidence="6" type="ORF">ONZ51_g11417</name>
</gene>
<reference evidence="6" key="1">
    <citation type="submission" date="2022-11" db="EMBL/GenBank/DDBJ databases">
        <title>Genome Sequence of Cubamyces cubensis.</title>
        <authorList>
            <person name="Buettner E."/>
        </authorList>
    </citation>
    <scope>NUCLEOTIDE SEQUENCE</scope>
    <source>
        <strain evidence="6">MPL-01</strain>
    </source>
</reference>
<dbReference type="Gene3D" id="3.40.1210.10">
    <property type="entry name" value="Survival protein SurE-like phosphatase/nucleotidase"/>
    <property type="match status" value="1"/>
</dbReference>
<feature type="domain" description="Survival protein SurE-like phosphatase/nucleotidase" evidence="5">
    <location>
        <begin position="20"/>
        <end position="223"/>
    </location>
</feature>
<feature type="signal peptide" evidence="4">
    <location>
        <begin position="1"/>
        <end position="17"/>
    </location>
</feature>
<dbReference type="InterPro" id="IPR036523">
    <property type="entry name" value="SurE-like_sf"/>
</dbReference>
<evidence type="ECO:0000256" key="4">
    <source>
        <dbReference type="SAM" id="SignalP"/>
    </source>
</evidence>
<accession>A0AAD7X444</accession>
<dbReference type="Proteomes" id="UP001215151">
    <property type="component" value="Unassembled WGS sequence"/>
</dbReference>
<dbReference type="NCBIfam" id="TIGR00087">
    <property type="entry name" value="surE"/>
    <property type="match status" value="1"/>
</dbReference>
<evidence type="ECO:0000256" key="2">
    <source>
        <dbReference type="ARBA" id="ARBA00022723"/>
    </source>
</evidence>
<organism evidence="6 7">
    <name type="scientific">Trametes cubensis</name>
    <dbReference type="NCBI Taxonomy" id="1111947"/>
    <lineage>
        <taxon>Eukaryota</taxon>
        <taxon>Fungi</taxon>
        <taxon>Dikarya</taxon>
        <taxon>Basidiomycota</taxon>
        <taxon>Agaricomycotina</taxon>
        <taxon>Agaricomycetes</taxon>
        <taxon>Polyporales</taxon>
        <taxon>Polyporaceae</taxon>
        <taxon>Trametes</taxon>
    </lineage>
</organism>
<dbReference type="Pfam" id="PF01975">
    <property type="entry name" value="SurE"/>
    <property type="match status" value="1"/>
</dbReference>
<protein>
    <recommendedName>
        <fullName evidence="5">Survival protein SurE-like phosphatase/nucleotidase domain-containing protein</fullName>
    </recommendedName>
</protein>
<keyword evidence="3" id="KW-0378">Hydrolase</keyword>
<comment type="similarity">
    <text evidence="1">Belongs to the SurE nucleotidase family.</text>
</comment>
<keyword evidence="2" id="KW-0479">Metal-binding</keyword>
<sequence>MWTSIASLLALLSSSAALNIILTNDDSWASANIRAAYDALKADGHDVLLVGPAVQQSGKGGTFVLPTSNITAPGGEFNTVAVGAPYFGHDVKNPDLFYFNGTPAAAVVFGIDILAPIHFGSNPIDLVVSGPNEGQNNGPFTFTLSGTVGATYTAVERGIPAVAFSAGNGTHRSFTTNTGDTSDPANLAAQVVVNIVRALSNNVNVSQERLLPLGIGMSVNIPTFGPGINCTNPPSTFTRLTGGATVNQITLDPTTGFPVANNLEARGVNANINGVRDDPGETPTSAGCETAVSIFSVDYDAPERIAVPIQRRLRKNIRADNLP</sequence>
<feature type="chain" id="PRO_5042249978" description="Survival protein SurE-like phosphatase/nucleotidase domain-containing protein" evidence="4">
    <location>
        <begin position="18"/>
        <end position="323"/>
    </location>
</feature>
<keyword evidence="4" id="KW-0732">Signal</keyword>
<evidence type="ECO:0000259" key="5">
    <source>
        <dbReference type="Pfam" id="PF01975"/>
    </source>
</evidence>